<organism evidence="1 2">
    <name type="scientific">Niallia alba</name>
    <dbReference type="NCBI Taxonomy" id="2729105"/>
    <lineage>
        <taxon>Bacteria</taxon>
        <taxon>Bacillati</taxon>
        <taxon>Bacillota</taxon>
        <taxon>Bacilli</taxon>
        <taxon>Bacillales</taxon>
        <taxon>Bacillaceae</taxon>
        <taxon>Niallia</taxon>
    </lineage>
</organism>
<dbReference type="Proteomes" id="UP000588491">
    <property type="component" value="Unassembled WGS sequence"/>
</dbReference>
<evidence type="ECO:0008006" key="3">
    <source>
        <dbReference type="Google" id="ProtNLM"/>
    </source>
</evidence>
<evidence type="ECO:0000313" key="1">
    <source>
        <dbReference type="EMBL" id="NMO79473.1"/>
    </source>
</evidence>
<dbReference type="Gene3D" id="3.30.70.270">
    <property type="match status" value="1"/>
</dbReference>
<comment type="caution">
    <text evidence="1">The sequence shown here is derived from an EMBL/GenBank/DDBJ whole genome shotgun (WGS) entry which is preliminary data.</text>
</comment>
<gene>
    <name evidence="1" type="ORF">HHU08_21285</name>
</gene>
<dbReference type="RefSeq" id="WP_016203509.1">
    <property type="nucleotide sequence ID" value="NZ_JABBPK010000001.1"/>
</dbReference>
<dbReference type="AlphaFoldDB" id="A0A7Y0PNU5"/>
<name>A0A7Y0PNU5_9BACI</name>
<accession>A0A7Y0PNU5</accession>
<proteinExistence type="predicted"/>
<reference evidence="1 2" key="1">
    <citation type="submission" date="2020-04" db="EMBL/GenBank/DDBJ databases">
        <title>Bacillus sp. UniB3 isolated from commercial digestive syrup.</title>
        <authorList>
            <person name="Thorat V."/>
            <person name="Kirdat K."/>
            <person name="Tiwarekar B."/>
            <person name="Yadav A."/>
        </authorList>
    </citation>
    <scope>NUCLEOTIDE SEQUENCE [LARGE SCALE GENOMIC DNA]</scope>
    <source>
        <strain evidence="1 2">UniB3</strain>
    </source>
</reference>
<evidence type="ECO:0000313" key="2">
    <source>
        <dbReference type="Proteomes" id="UP000588491"/>
    </source>
</evidence>
<sequence length="431" mass="49008">MKAKAGLLGPKDSVQNIMEIAADFQSKLEVIPYIYNEPSESEAIVEQNQHFVDFWICTGYTPYYLTKKYHKQQLFFYPRFNQGSIAIILLNILYKDRKNIERISIDSFFKQQFIDLYQENHIPLGQLHLLHNVGLPSSEIVEYHANLFRTRKVDICITSLRSVYEKLVSMNIPVYRVTATKENIKQTISEGYEKWEKFHFRNSQIAVMMIKIGEMMDTAAKDSISYDLHRLNLKIQNSVLDFAESVSGSFITTGIGSFLIFSTRGSIERNSQEGNSLLFQIELLTDSKANVGIGYGDTAMIAEKNAILALEHAEAYGTYTGFLVDDKGNITGPLHQKKTIGFNYRVTDEELSNKLKKAGVTISTYNKMASVQKNLGKHAITAADISEWLKMTARNARRILTNLEEQGLAKIIGEEVPLTRGRPRKIYRIGT</sequence>
<keyword evidence="2" id="KW-1185">Reference proteome</keyword>
<protein>
    <recommendedName>
        <fullName evidence="3">Transcriptional regulator</fullName>
    </recommendedName>
</protein>
<dbReference type="InterPro" id="IPR043128">
    <property type="entry name" value="Rev_trsase/Diguanyl_cyclase"/>
</dbReference>
<dbReference type="InterPro" id="IPR036390">
    <property type="entry name" value="WH_DNA-bd_sf"/>
</dbReference>
<dbReference type="EMBL" id="JABBPK010000001">
    <property type="protein sequence ID" value="NMO79473.1"/>
    <property type="molecule type" value="Genomic_DNA"/>
</dbReference>
<dbReference type="SUPFAM" id="SSF46785">
    <property type="entry name" value="Winged helix' DNA-binding domain"/>
    <property type="match status" value="1"/>
</dbReference>